<reference evidence="1 2" key="2">
    <citation type="journal article" date="2017" name="Nature">
        <title>The Apostasia genome and the evolution of orchids.</title>
        <authorList>
            <person name="Zhang G.Q."/>
            <person name="Liu K.W."/>
            <person name="Li Z."/>
            <person name="Lohaus R."/>
            <person name="Hsiao Y.Y."/>
            <person name="Niu S.C."/>
            <person name="Wang J.Y."/>
            <person name="Lin Y.C."/>
            <person name="Xu Q."/>
            <person name="Chen L.J."/>
            <person name="Yoshida K."/>
            <person name="Fujiwara S."/>
            <person name="Wang Z.W."/>
            <person name="Zhang Y.Q."/>
            <person name="Mitsuda N."/>
            <person name="Wang M."/>
            <person name="Liu G.H."/>
            <person name="Pecoraro L."/>
            <person name="Huang H.X."/>
            <person name="Xiao X.J."/>
            <person name="Lin M."/>
            <person name="Wu X.Y."/>
            <person name="Wu W.L."/>
            <person name="Chen Y.Y."/>
            <person name="Chang S.B."/>
            <person name="Sakamoto S."/>
            <person name="Ohme-Takagi M."/>
            <person name="Yagi M."/>
            <person name="Zeng S.J."/>
            <person name="Shen C.Y."/>
            <person name="Yeh C.M."/>
            <person name="Luo Y.B."/>
            <person name="Tsai W.C."/>
            <person name="Van de Peer Y."/>
            <person name="Liu Z.J."/>
        </authorList>
    </citation>
    <scope>NUCLEOTIDE SEQUENCE [LARGE SCALE GENOMIC DNA]</scope>
    <source>
        <tissue evidence="1">The whole plant</tissue>
    </source>
</reference>
<accession>A0A2I0WTZ0</accession>
<dbReference type="AlphaFoldDB" id="A0A2I0WTZ0"/>
<organism evidence="1 2">
    <name type="scientific">Dendrobium catenatum</name>
    <dbReference type="NCBI Taxonomy" id="906689"/>
    <lineage>
        <taxon>Eukaryota</taxon>
        <taxon>Viridiplantae</taxon>
        <taxon>Streptophyta</taxon>
        <taxon>Embryophyta</taxon>
        <taxon>Tracheophyta</taxon>
        <taxon>Spermatophyta</taxon>
        <taxon>Magnoliopsida</taxon>
        <taxon>Liliopsida</taxon>
        <taxon>Asparagales</taxon>
        <taxon>Orchidaceae</taxon>
        <taxon>Epidendroideae</taxon>
        <taxon>Malaxideae</taxon>
        <taxon>Dendrobiinae</taxon>
        <taxon>Dendrobium</taxon>
    </lineage>
</organism>
<gene>
    <name evidence="1" type="ORF">MA16_Dca000461</name>
</gene>
<proteinExistence type="predicted"/>
<dbReference type="EMBL" id="KZ502442">
    <property type="protein sequence ID" value="PKU79117.1"/>
    <property type="molecule type" value="Genomic_DNA"/>
</dbReference>
<protein>
    <submittedName>
        <fullName evidence="1">Uncharacterized protein</fullName>
    </submittedName>
</protein>
<sequence length="74" mass="8620">MLERINDNAYKLDLPSEYEVNATFNIFYLSHFDAYSDLRENPSQEEGNDTYQANGQGRHIQITVEDPIYMQAKS</sequence>
<name>A0A2I0WTZ0_9ASPA</name>
<evidence type="ECO:0000313" key="2">
    <source>
        <dbReference type="Proteomes" id="UP000233837"/>
    </source>
</evidence>
<dbReference type="Proteomes" id="UP000233837">
    <property type="component" value="Unassembled WGS sequence"/>
</dbReference>
<keyword evidence="2" id="KW-1185">Reference proteome</keyword>
<evidence type="ECO:0000313" key="1">
    <source>
        <dbReference type="EMBL" id="PKU79117.1"/>
    </source>
</evidence>
<reference evidence="1 2" key="1">
    <citation type="journal article" date="2016" name="Sci. Rep.">
        <title>The Dendrobium catenatum Lindl. genome sequence provides insights into polysaccharide synthase, floral development and adaptive evolution.</title>
        <authorList>
            <person name="Zhang G.Q."/>
            <person name="Xu Q."/>
            <person name="Bian C."/>
            <person name="Tsai W.C."/>
            <person name="Yeh C.M."/>
            <person name="Liu K.W."/>
            <person name="Yoshida K."/>
            <person name="Zhang L.S."/>
            <person name="Chang S.B."/>
            <person name="Chen F."/>
            <person name="Shi Y."/>
            <person name="Su Y.Y."/>
            <person name="Zhang Y.Q."/>
            <person name="Chen L.J."/>
            <person name="Yin Y."/>
            <person name="Lin M."/>
            <person name="Huang H."/>
            <person name="Deng H."/>
            <person name="Wang Z.W."/>
            <person name="Zhu S.L."/>
            <person name="Zhao X."/>
            <person name="Deng C."/>
            <person name="Niu S.C."/>
            <person name="Huang J."/>
            <person name="Wang M."/>
            <person name="Liu G.H."/>
            <person name="Yang H.J."/>
            <person name="Xiao X.J."/>
            <person name="Hsiao Y.Y."/>
            <person name="Wu W.L."/>
            <person name="Chen Y.Y."/>
            <person name="Mitsuda N."/>
            <person name="Ohme-Takagi M."/>
            <person name="Luo Y.B."/>
            <person name="Van de Peer Y."/>
            <person name="Liu Z.J."/>
        </authorList>
    </citation>
    <scope>NUCLEOTIDE SEQUENCE [LARGE SCALE GENOMIC DNA]</scope>
    <source>
        <tissue evidence="1">The whole plant</tissue>
    </source>
</reference>